<dbReference type="Gene3D" id="3.40.50.300">
    <property type="entry name" value="P-loop containing nucleotide triphosphate hydrolases"/>
    <property type="match status" value="1"/>
</dbReference>
<feature type="non-terminal residue" evidence="1">
    <location>
        <position position="321"/>
    </location>
</feature>
<comment type="caution">
    <text evidence="1">The sequence shown here is derived from an EMBL/GenBank/DDBJ whole genome shotgun (WGS) entry which is preliminary data.</text>
</comment>
<evidence type="ECO:0000313" key="1">
    <source>
        <dbReference type="EMBL" id="GAF84895.1"/>
    </source>
</evidence>
<protein>
    <recommendedName>
        <fullName evidence="2">Terminase large subunit gp17-like C-terminal domain-containing protein</fullName>
    </recommendedName>
</protein>
<dbReference type="EMBL" id="BARS01002398">
    <property type="protein sequence ID" value="GAF84895.1"/>
    <property type="molecule type" value="Genomic_DNA"/>
</dbReference>
<dbReference type="InterPro" id="IPR027417">
    <property type="entry name" value="P-loop_NTPase"/>
</dbReference>
<name>X0U8S0_9ZZZZ</name>
<evidence type="ECO:0008006" key="2">
    <source>
        <dbReference type="Google" id="ProtNLM"/>
    </source>
</evidence>
<dbReference type="AlphaFoldDB" id="X0U8S0"/>
<accession>X0U8S0</accession>
<reference evidence="1" key="1">
    <citation type="journal article" date="2014" name="Front. Microbiol.">
        <title>High frequency of phylogenetically diverse reductive dehalogenase-homologous genes in deep subseafloor sedimentary metagenomes.</title>
        <authorList>
            <person name="Kawai M."/>
            <person name="Futagami T."/>
            <person name="Toyoda A."/>
            <person name="Takaki Y."/>
            <person name="Nishi S."/>
            <person name="Hori S."/>
            <person name="Arai W."/>
            <person name="Tsubouchi T."/>
            <person name="Morono Y."/>
            <person name="Uchiyama I."/>
            <person name="Ito T."/>
            <person name="Fujiyama A."/>
            <person name="Inagaki F."/>
            <person name="Takami H."/>
        </authorList>
    </citation>
    <scope>NUCLEOTIDE SEQUENCE</scope>
    <source>
        <strain evidence="1">Expedition CK06-06</strain>
    </source>
</reference>
<gene>
    <name evidence="1" type="ORF">S01H1_04553</name>
</gene>
<sequence length="321" mass="37068">MATIRIPNNWEPRPYQLEALKAFDEGKRRQSLIWHRRAGKDSFSLNLTAREMQLNVGTYWHLFPLQTQARKAIWSGIGADGRKFLEQAFPKELRAATRSQEMQIELKNGSLWQMAGSDQYDSLVGSNVKGVVFSEWALADPRAWDYIRPIIRENDGWAVFITTYRGRNHAYRMHKKVGKLDTWHTATYDITQTTKANGEPVLTEADMQAERDEGMSEEMIQQEYYCDPMAAFEGSYFGLAMRKMVKEGRIGRVGYETDLPVVAAFDLGMDDEMSAIFLQEHRSEVRIIGSRSWRRTSIPDVCHDLNNLPYHINHLYLPHDA</sequence>
<proteinExistence type="predicted"/>
<organism evidence="1">
    <name type="scientific">marine sediment metagenome</name>
    <dbReference type="NCBI Taxonomy" id="412755"/>
    <lineage>
        <taxon>unclassified sequences</taxon>
        <taxon>metagenomes</taxon>
        <taxon>ecological metagenomes</taxon>
    </lineage>
</organism>